<evidence type="ECO:0000256" key="1">
    <source>
        <dbReference type="PROSITE-ProRule" id="PRU00473"/>
    </source>
</evidence>
<dbReference type="InterPro" id="IPR050330">
    <property type="entry name" value="Bact_OuterMem_StrucFunc"/>
</dbReference>
<dbReference type="PROSITE" id="PS51123">
    <property type="entry name" value="OMPA_2"/>
    <property type="match status" value="1"/>
</dbReference>
<dbReference type="Pfam" id="PF09850">
    <property type="entry name" value="DotU"/>
    <property type="match status" value="1"/>
</dbReference>
<dbReference type="AlphaFoldDB" id="A0A2T3NU67"/>
<proteinExistence type="predicted"/>
<reference evidence="4 5" key="1">
    <citation type="submission" date="2018-01" db="EMBL/GenBank/DDBJ databases">
        <title>Whole genome sequencing of Histamine producing bacteria.</title>
        <authorList>
            <person name="Butler K."/>
        </authorList>
    </citation>
    <scope>NUCLEOTIDE SEQUENCE [LARGE SCALE GENOMIC DNA]</scope>
    <source>
        <strain evidence="4 5">DSM 100436</strain>
    </source>
</reference>
<evidence type="ECO:0000313" key="4">
    <source>
        <dbReference type="EMBL" id="PSW19781.1"/>
    </source>
</evidence>
<dbReference type="Pfam" id="PF00691">
    <property type="entry name" value="OmpA"/>
    <property type="match status" value="1"/>
</dbReference>
<accession>A0A2T3NU67</accession>
<dbReference type="Proteomes" id="UP000241771">
    <property type="component" value="Unassembled WGS sequence"/>
</dbReference>
<keyword evidence="2" id="KW-1133">Transmembrane helix</keyword>
<dbReference type="InterPro" id="IPR017732">
    <property type="entry name" value="T4/T6SS_DotU"/>
</dbReference>
<dbReference type="RefSeq" id="WP_107271926.1">
    <property type="nucleotide sequence ID" value="NZ_PYMA01000005.1"/>
</dbReference>
<dbReference type="Gene3D" id="3.30.1330.60">
    <property type="entry name" value="OmpA-like domain"/>
    <property type="match status" value="1"/>
</dbReference>
<dbReference type="InterPro" id="IPR038522">
    <property type="entry name" value="T4/T6SS_DotU_sf"/>
</dbReference>
<keyword evidence="5" id="KW-1185">Reference proteome</keyword>
<dbReference type="Gene3D" id="1.25.40.590">
    <property type="entry name" value="Type IV / VI secretion system, DotU"/>
    <property type="match status" value="1"/>
</dbReference>
<dbReference type="SUPFAM" id="SSF103088">
    <property type="entry name" value="OmpA-like"/>
    <property type="match status" value="1"/>
</dbReference>
<gene>
    <name evidence="4" type="ORF">C9I98_09950</name>
</gene>
<dbReference type="NCBIfam" id="NF038228">
    <property type="entry name" value="IcmH_DotU_IVB"/>
    <property type="match status" value="1"/>
</dbReference>
<organism evidence="4 5">
    <name type="scientific">Photobacterium sanctipauli</name>
    <dbReference type="NCBI Taxonomy" id="1342794"/>
    <lineage>
        <taxon>Bacteria</taxon>
        <taxon>Pseudomonadati</taxon>
        <taxon>Pseudomonadota</taxon>
        <taxon>Gammaproteobacteria</taxon>
        <taxon>Vibrionales</taxon>
        <taxon>Vibrionaceae</taxon>
        <taxon>Photobacterium</taxon>
    </lineage>
</organism>
<protein>
    <recommendedName>
        <fullName evidence="3">OmpA-like domain-containing protein</fullName>
    </recommendedName>
</protein>
<comment type="caution">
    <text evidence="4">The sequence shown here is derived from an EMBL/GenBank/DDBJ whole genome shotgun (WGS) entry which is preliminary data.</text>
</comment>
<sequence>MFWSKSDIKDSDLSSVQNNQGLIADLESELTDCDYFNESVMNILYMVASLPDQLEENATQSLYNEFRTKLLSLERFQSDQVILSSCRYCLCCLIDEKIMKKPWGKISPWPSQSLLSLFFNETHGGEKFFQIIQMCIQQPQRYYVALEIAGYCLSFGFKGKYYHLQNGEDELLSIRNEVFQWLIKDKNVTKKFHSEYPIKNYPIVNKKRLIPLTLIFAITVLCCLLSYGSWYFYSSDLESRMFSRIYTWSPSTSLEVERVPLQDGQTVNTDDLIESPVNNNSSLGYLLEKEIKENLVSYKQKGNVEFIIITGNLFESGSTKISKNQEEIISLLADKINLLGTPIEVIGHTDNIPIKSFSFPSNWHLSRARAEAFSLKLINLGVSDELISVLGMGDTSPLKPNNSPENRALNRRIEVKHILSY</sequence>
<dbReference type="PANTHER" id="PTHR30329">
    <property type="entry name" value="STATOR ELEMENT OF FLAGELLAR MOTOR COMPLEX"/>
    <property type="match status" value="1"/>
</dbReference>
<keyword evidence="2" id="KW-0812">Transmembrane</keyword>
<dbReference type="InterPro" id="IPR036737">
    <property type="entry name" value="OmpA-like_sf"/>
</dbReference>
<feature type="domain" description="OmpA-like" evidence="3">
    <location>
        <begin position="301"/>
        <end position="421"/>
    </location>
</feature>
<evidence type="ECO:0000259" key="3">
    <source>
        <dbReference type="PROSITE" id="PS51123"/>
    </source>
</evidence>
<dbReference type="InterPro" id="IPR006665">
    <property type="entry name" value="OmpA-like"/>
</dbReference>
<dbReference type="GO" id="GO:0016020">
    <property type="term" value="C:membrane"/>
    <property type="evidence" value="ECO:0007669"/>
    <property type="project" value="UniProtKB-UniRule"/>
</dbReference>
<dbReference type="CDD" id="cd07185">
    <property type="entry name" value="OmpA_C-like"/>
    <property type="match status" value="1"/>
</dbReference>
<feature type="transmembrane region" description="Helical" evidence="2">
    <location>
        <begin position="209"/>
        <end position="233"/>
    </location>
</feature>
<evidence type="ECO:0000256" key="2">
    <source>
        <dbReference type="SAM" id="Phobius"/>
    </source>
</evidence>
<dbReference type="NCBIfam" id="TIGR03349">
    <property type="entry name" value="IV_VI_DotU"/>
    <property type="match status" value="1"/>
</dbReference>
<name>A0A2T3NU67_9GAMM</name>
<dbReference type="EMBL" id="PYMA01000005">
    <property type="protein sequence ID" value="PSW19781.1"/>
    <property type="molecule type" value="Genomic_DNA"/>
</dbReference>
<evidence type="ECO:0000313" key="5">
    <source>
        <dbReference type="Proteomes" id="UP000241771"/>
    </source>
</evidence>
<dbReference type="PANTHER" id="PTHR30329:SF21">
    <property type="entry name" value="LIPOPROTEIN YIAD-RELATED"/>
    <property type="match status" value="1"/>
</dbReference>
<keyword evidence="1 2" id="KW-0472">Membrane</keyword>